<evidence type="ECO:0000256" key="5">
    <source>
        <dbReference type="ARBA" id="ARBA00022691"/>
    </source>
</evidence>
<dbReference type="EC" id="2.1.1.17" evidence="13"/>
<keyword evidence="11 13" id="KW-0594">Phospholipid biosynthesis</keyword>
<feature type="transmembrane region" description="Helical" evidence="13">
    <location>
        <begin position="166"/>
        <end position="186"/>
    </location>
</feature>
<comment type="subcellular location">
    <subcellularLocation>
        <location evidence="1">Endomembrane system</location>
        <topology evidence="1">Multi-pass membrane protein</topology>
    </subcellularLocation>
    <subcellularLocation>
        <location evidence="13">Endoplasmic reticulum membrane</location>
        <topology evidence="13">Multi-pass membrane protein</topology>
    </subcellularLocation>
</comment>
<dbReference type="GO" id="GO:0097038">
    <property type="term" value="C:perinuclear endoplasmic reticulum"/>
    <property type="evidence" value="ECO:0007669"/>
    <property type="project" value="EnsemblFungi"/>
</dbReference>
<feature type="transmembrane region" description="Helical" evidence="13">
    <location>
        <begin position="32"/>
        <end position="50"/>
    </location>
</feature>
<dbReference type="Pfam" id="PF04191">
    <property type="entry name" value="PEMT"/>
    <property type="match status" value="2"/>
</dbReference>
<dbReference type="STRING" id="857566.A0A1E3PHW9"/>
<evidence type="ECO:0000256" key="9">
    <source>
        <dbReference type="ARBA" id="ARBA00023098"/>
    </source>
</evidence>
<protein>
    <recommendedName>
        <fullName evidence="13">Phosphatidylethanolamine N-methyltransferase</fullName>
        <shortName evidence="13">PEAMT</shortName>
        <ecNumber evidence="13">2.1.1.17</ecNumber>
    </recommendedName>
</protein>
<name>A0A1E3PHW9_9ASCO</name>
<keyword evidence="2 13" id="KW-0444">Lipid biosynthesis</keyword>
<evidence type="ECO:0000256" key="8">
    <source>
        <dbReference type="ARBA" id="ARBA00022989"/>
    </source>
</evidence>
<evidence type="ECO:0000256" key="7">
    <source>
        <dbReference type="ARBA" id="ARBA00022824"/>
    </source>
</evidence>
<dbReference type="GO" id="GO:0032259">
    <property type="term" value="P:methylation"/>
    <property type="evidence" value="ECO:0007669"/>
    <property type="project" value="UniProtKB-KW"/>
</dbReference>
<evidence type="ECO:0000256" key="2">
    <source>
        <dbReference type="ARBA" id="ARBA00022516"/>
    </source>
</evidence>
<dbReference type="EMBL" id="KV454411">
    <property type="protein sequence ID" value="ODQ64542.1"/>
    <property type="molecule type" value="Genomic_DNA"/>
</dbReference>
<dbReference type="PANTHER" id="PTHR32138:SF0">
    <property type="entry name" value="PHOSPHATIDYLETHANOLAMINE N-METHYLTRANSFERASE"/>
    <property type="match status" value="1"/>
</dbReference>
<keyword evidence="6 13" id="KW-0812">Transmembrane</keyword>
<comment type="caution">
    <text evidence="13">Lacks conserved residue(s) required for the propagation of feature annotation.</text>
</comment>
<gene>
    <name evidence="15" type="ORF">NADFUDRAFT_6849</name>
</gene>
<organism evidence="15 16">
    <name type="scientific">Nadsonia fulvescens var. elongata DSM 6958</name>
    <dbReference type="NCBI Taxonomy" id="857566"/>
    <lineage>
        <taxon>Eukaryota</taxon>
        <taxon>Fungi</taxon>
        <taxon>Dikarya</taxon>
        <taxon>Ascomycota</taxon>
        <taxon>Saccharomycotina</taxon>
        <taxon>Dipodascomycetes</taxon>
        <taxon>Dipodascales</taxon>
        <taxon>Dipodascales incertae sedis</taxon>
        <taxon>Nadsonia</taxon>
    </lineage>
</organism>
<feature type="non-terminal residue" evidence="15">
    <location>
        <position position="1"/>
    </location>
</feature>
<dbReference type="Gene3D" id="1.20.120.1630">
    <property type="match status" value="2"/>
</dbReference>
<dbReference type="GO" id="GO:0005789">
    <property type="term" value="C:endoplasmic reticulum membrane"/>
    <property type="evidence" value="ECO:0007669"/>
    <property type="project" value="UniProtKB-SubCell"/>
</dbReference>
<evidence type="ECO:0000256" key="3">
    <source>
        <dbReference type="ARBA" id="ARBA00022603"/>
    </source>
</evidence>
<keyword evidence="12 13" id="KW-1208">Phospholipid metabolism</keyword>
<keyword evidence="9 13" id="KW-0443">Lipid metabolism</keyword>
<comment type="catalytic activity">
    <reaction evidence="13">
        <text>a 1,2-diacyl-sn-glycero-3-phosphoethanolamine + S-adenosyl-L-methionine = a 1,2-diacyl-sn-glycero-3-phospho-N-methylethanolamine + S-adenosyl-L-homocysteine + H(+)</text>
        <dbReference type="Rhea" id="RHEA:11164"/>
        <dbReference type="ChEBI" id="CHEBI:15378"/>
        <dbReference type="ChEBI" id="CHEBI:57856"/>
        <dbReference type="ChEBI" id="CHEBI:59789"/>
        <dbReference type="ChEBI" id="CHEBI:64573"/>
        <dbReference type="ChEBI" id="CHEBI:64612"/>
        <dbReference type="EC" id="2.1.1.17"/>
    </reaction>
</comment>
<evidence type="ECO:0000256" key="12">
    <source>
        <dbReference type="ARBA" id="ARBA00023264"/>
    </source>
</evidence>
<dbReference type="Gene3D" id="2.60.40.2840">
    <property type="match status" value="1"/>
</dbReference>
<dbReference type="AlphaFoldDB" id="A0A1E3PHW9"/>
<keyword evidence="7 13" id="KW-0256">Endoplasmic reticulum</keyword>
<comment type="pathway">
    <text evidence="13">Phospholipid metabolism; phosphatidylcholine biosynthesis.</text>
</comment>
<dbReference type="OrthoDB" id="4583at2759"/>
<evidence type="ECO:0000256" key="1">
    <source>
        <dbReference type="ARBA" id="ARBA00004127"/>
    </source>
</evidence>
<feature type="transmembrane region" description="Helical" evidence="13">
    <location>
        <begin position="56"/>
        <end position="78"/>
    </location>
</feature>
<dbReference type="InterPro" id="IPR007318">
    <property type="entry name" value="Phopholipid_MeTrfase"/>
</dbReference>
<dbReference type="UniPathway" id="UPA00753"/>
<dbReference type="GO" id="GO:0006656">
    <property type="term" value="P:phosphatidylcholine biosynthetic process"/>
    <property type="evidence" value="ECO:0007669"/>
    <property type="project" value="UniProtKB-UniRule"/>
</dbReference>
<keyword evidence="16" id="KW-1185">Reference proteome</keyword>
<evidence type="ECO:0000313" key="16">
    <source>
        <dbReference type="Proteomes" id="UP000095009"/>
    </source>
</evidence>
<evidence type="ECO:0000256" key="13">
    <source>
        <dbReference type="RuleBase" id="RU361122"/>
    </source>
</evidence>
<sequence length="880" mass="101860">IGKTPDGSIFPVPHTSDMVKTLFDPRIRKSPIDIITVAILLSNVLLYYYLSPSWRVPIFIILFAFWRLMYNAGLGWLLNKQSNQKSLVKWAKRYRIFESNSFIRNHLSCKFKDQPEVYNINTIPIEFNTWILFRHFVDLVLMSDFTCYIILAVACSQHLGSSASSTVSTISRWTAGIILVLFNLWVKLDAHRVVKDYAWYWGDFFFLEDLDLTFDGVFEMAPHPMYSIGYAGFYGISLMTGSFTMLLVSVLAHACQFAFLMIVETPHIDKTYGAQDDDEEQATKRRKQKKFIDGTDKENNDSMIPAMILFKNFNITRTSDLLTVVSCFNYLILLFIPYFSDSFRIEFKIFLFLSSIFWRFFNTIILGLILNKQSNFKFWTKLYLKYGKSPVEAYHEWQALQNSTMIMSYISLLVYISYLFNTENLWFNIDNWQIKYVLAVMGISLQIYTNWSSWLSLGEFGWFYGDFFLQTNNINGDNNNELTYSGIYRYLNHPSRLFGNSGIWALAIISDSFSIYFLTFLWTIESFFVTQFIEQPHMQKLYGDKIRKEDGVSKTIRLARKSFSSKVGAKNVNIELGVSKRVKSFQDSIDKVINEKINEFLNNKVNENERISFTIKSSDNPENYNDIIRELGEESNSEDGELEINPKSFNKYESKNKETWNKINLGKPIELSWHCSEALTISPKTSLQTKKDWVGLYKVGENRSKNLTTASSHGKWIGVVPNGYADEEEDSSDDTMSGTICFSLEKLPWELGHWEFRYHLGGTHTVLARSEVFEVVAPKIHIQAGNTEKLSADLMIMINDCFDYQNCDNSADSKPAGLKLPNANFDILLSPRHTRQKVFQRISILIKNYLNIELSAHVIEIDENCNALAKRLMKINDILR</sequence>
<evidence type="ECO:0000256" key="10">
    <source>
        <dbReference type="ARBA" id="ARBA00023136"/>
    </source>
</evidence>
<feature type="region of interest" description="Disordered" evidence="14">
    <location>
        <begin position="274"/>
        <end position="296"/>
    </location>
</feature>
<dbReference type="GO" id="GO:0004608">
    <property type="term" value="F:phosphatidylethanolamine N-methyltransferase activity"/>
    <property type="evidence" value="ECO:0007669"/>
    <property type="project" value="UniProtKB-UniRule"/>
</dbReference>
<feature type="non-terminal residue" evidence="15">
    <location>
        <position position="880"/>
    </location>
</feature>
<feature type="transmembrane region" description="Helical" evidence="13">
    <location>
        <begin position="139"/>
        <end position="160"/>
    </location>
</feature>
<dbReference type="PANTHER" id="PTHR32138">
    <property type="entry name" value="PHOSPHATIDYLETHANOLAMINE N-METHYLTRANSFERASE"/>
    <property type="match status" value="1"/>
</dbReference>
<keyword evidence="4 13" id="KW-0808">Transferase</keyword>
<feature type="transmembrane region" description="Helical" evidence="13">
    <location>
        <begin position="503"/>
        <end position="524"/>
    </location>
</feature>
<comment type="similarity">
    <text evidence="13">Belongs to the class VI-like SAM-binding methyltransferase superfamily. CHO2 family.</text>
</comment>
<dbReference type="GO" id="GO:0032541">
    <property type="term" value="C:cortical endoplasmic reticulum"/>
    <property type="evidence" value="ECO:0007669"/>
    <property type="project" value="EnsemblFungi"/>
</dbReference>
<comment type="function">
    <text evidence="13">Catalyzes the first step of the methylation pathway of phosphatidylcholine biosynthesis, the SAM-dependent methylation of phosphatidylethanolamine (PE) to phosphatidylmonomethylethanolamine (PMME).</text>
</comment>
<reference evidence="15 16" key="1">
    <citation type="journal article" date="2016" name="Proc. Natl. Acad. Sci. U.S.A.">
        <title>Comparative genomics of biotechnologically important yeasts.</title>
        <authorList>
            <person name="Riley R."/>
            <person name="Haridas S."/>
            <person name="Wolfe K.H."/>
            <person name="Lopes M.R."/>
            <person name="Hittinger C.T."/>
            <person name="Goeker M."/>
            <person name="Salamov A.A."/>
            <person name="Wisecaver J.H."/>
            <person name="Long T.M."/>
            <person name="Calvey C.H."/>
            <person name="Aerts A.L."/>
            <person name="Barry K.W."/>
            <person name="Choi C."/>
            <person name="Clum A."/>
            <person name="Coughlan A.Y."/>
            <person name="Deshpande S."/>
            <person name="Douglass A.P."/>
            <person name="Hanson S.J."/>
            <person name="Klenk H.-P."/>
            <person name="LaButti K.M."/>
            <person name="Lapidus A."/>
            <person name="Lindquist E.A."/>
            <person name="Lipzen A.M."/>
            <person name="Meier-Kolthoff J.P."/>
            <person name="Ohm R.A."/>
            <person name="Otillar R.P."/>
            <person name="Pangilinan J.L."/>
            <person name="Peng Y."/>
            <person name="Rokas A."/>
            <person name="Rosa C.A."/>
            <person name="Scheuner C."/>
            <person name="Sibirny A.A."/>
            <person name="Slot J.C."/>
            <person name="Stielow J.B."/>
            <person name="Sun H."/>
            <person name="Kurtzman C.P."/>
            <person name="Blackwell M."/>
            <person name="Grigoriev I.V."/>
            <person name="Jeffries T.W."/>
        </authorList>
    </citation>
    <scope>NUCLEOTIDE SEQUENCE [LARGE SCALE GENOMIC DNA]</scope>
    <source>
        <strain evidence="15 16">DSM 6958</strain>
    </source>
</reference>
<keyword evidence="10 13" id="KW-0472">Membrane</keyword>
<dbReference type="PIRSF" id="PIRSF000383">
    <property type="entry name" value="PEAMT"/>
    <property type="match status" value="1"/>
</dbReference>
<evidence type="ECO:0000256" key="11">
    <source>
        <dbReference type="ARBA" id="ARBA00023209"/>
    </source>
</evidence>
<feature type="transmembrane region" description="Helical" evidence="13">
    <location>
        <begin position="321"/>
        <end position="339"/>
    </location>
</feature>
<keyword evidence="3 13" id="KW-0489">Methyltransferase</keyword>
<proteinExistence type="inferred from homology"/>
<dbReference type="InterPro" id="IPR016219">
    <property type="entry name" value="Phosphatid-EA_MeTrfase_fun"/>
</dbReference>
<evidence type="ECO:0000256" key="6">
    <source>
        <dbReference type="ARBA" id="ARBA00022692"/>
    </source>
</evidence>
<keyword evidence="8 13" id="KW-1133">Transmembrane helix</keyword>
<evidence type="ECO:0000256" key="4">
    <source>
        <dbReference type="ARBA" id="ARBA00022679"/>
    </source>
</evidence>
<feature type="transmembrane region" description="Helical" evidence="13">
    <location>
        <begin position="399"/>
        <end position="420"/>
    </location>
</feature>
<evidence type="ECO:0000256" key="14">
    <source>
        <dbReference type="SAM" id="MobiDB-lite"/>
    </source>
</evidence>
<keyword evidence="5 13" id="KW-0949">S-adenosyl-L-methionine</keyword>
<dbReference type="PROSITE" id="PS51598">
    <property type="entry name" value="SAM_CHO2"/>
    <property type="match status" value="1"/>
</dbReference>
<feature type="transmembrane region" description="Helical" evidence="13">
    <location>
        <begin position="351"/>
        <end position="370"/>
    </location>
</feature>
<dbReference type="Proteomes" id="UP000095009">
    <property type="component" value="Unassembled WGS sequence"/>
</dbReference>
<accession>A0A1E3PHW9</accession>
<evidence type="ECO:0000313" key="15">
    <source>
        <dbReference type="EMBL" id="ODQ64542.1"/>
    </source>
</evidence>